<dbReference type="FunFam" id="1.20.140.100:FF:000001">
    <property type="entry name" value="dynein heavy chain 17, axonemal"/>
    <property type="match status" value="1"/>
</dbReference>
<dbReference type="Pfam" id="PF08393">
    <property type="entry name" value="DHC_N2"/>
    <property type="match status" value="1"/>
</dbReference>
<dbReference type="GO" id="GO:0007018">
    <property type="term" value="P:microtubule-based movement"/>
    <property type="evidence" value="ECO:0007669"/>
    <property type="project" value="InterPro"/>
</dbReference>
<dbReference type="Gene3D" id="1.10.8.710">
    <property type="match status" value="1"/>
</dbReference>
<dbReference type="InterPro" id="IPR026983">
    <property type="entry name" value="DHC"/>
</dbReference>
<dbReference type="GO" id="GO:0051959">
    <property type="term" value="F:dynein light intermediate chain binding"/>
    <property type="evidence" value="ECO:0007669"/>
    <property type="project" value="InterPro"/>
</dbReference>
<dbReference type="InterPro" id="IPR041466">
    <property type="entry name" value="Dynein_AAA5_ext"/>
</dbReference>
<keyword evidence="10" id="KW-0206">Cytoskeleton</keyword>
<dbReference type="InterPro" id="IPR024317">
    <property type="entry name" value="Dynein_heavy_chain_D4_dom"/>
</dbReference>
<evidence type="ECO:0000256" key="1">
    <source>
        <dbReference type="ARBA" id="ARBA00004245"/>
    </source>
</evidence>
<dbReference type="GO" id="GO:0045505">
    <property type="term" value="F:dynein intermediate chain binding"/>
    <property type="evidence" value="ECO:0007669"/>
    <property type="project" value="InterPro"/>
</dbReference>
<dbReference type="Proteomes" id="UP000478052">
    <property type="component" value="Unassembled WGS sequence"/>
</dbReference>
<sequence length="2399" mass="277348">MIIDRTTVIYFSFASDSKNLVENIFTANVSNAKYLQSIPNEKEESGHSSISGRYTTEKNAPIRVDEEFKLDDTNYFVKMYEFEDNTNVGDRKTAVKEEPPEIFNLDKTIEEFKSATEFKFIYLVYAVSKKSKYFSPYDFKIVQFKNINKLCFFTLSNEGMLSHIENEVTFTPFVQFEEEYRLYKKIVKIPLFKNYIQWKCLHFWYKHLSQNKYCRARDELQGPLSLFMLSTPLRDALLKVYDLIYQTAAMSLYNGSVTEENTLQSFREQQCYRGFSMAETGKKAFKEISTEAAVRHLQDLRLAVKSLVLAACSSALAECGFTVDDSEFRVKKTSRTAQPCGGGNSNVITSYTMSFVKQRSKLKCCQRICRFIALIDFQLQSHLHKITRNQIVQFEGDVRKHYKYVPDELHQLNSRDNNDVDNALENDMSSDDPKSPLFVLEAFLTKNGIEFDNTQNDFITYMAFLMDNWKWIVITHVPPLIDDIEFDNFSTFMQTENLIDRNNNFRPSICGNQNDRICANGPSLQFVFDIDGAYQSSTEKILNYFTTNFKVVHNYLKRLEYVHIIYRENEDIDQRNIVNETCIKNFQKMLEKYKQQITDVDKIKTTHMLGMFHLKLHPLKNVAKPTCEYLLDLVEKTLVKAGKRLVNELFNEINDSLKYLHTSPSTAAQYVDYKKFLDSFSTRLDEIDQNQNYIRELYDLAEKFEVPVPDEDINNYDKFTETLTTLQTAFEDINKEQDKLIGEFIKKIDIHIKDMIQDVEQINNEANELWLTDINTNKEEVKLALSKLHNQLAERQEESILYQSYQCFFQVEMTKFDILSNASEAVRLRILLWDSLDEWEKKMSVWEEDNFHNLEVDQMNAFLAQNLKYVMQFKKIIPACKLVDLIDKKVQSFKEKMSIITMLRNPNLTKHHWIKIEHILGTKFPTNQSLTLIMLEKLGAFKHGSEIIDISIQASSEATLEAILKKVEDSWKTVNLIVLPYKNTNNIFILGSLEEVQLTLEETNINLNTLVSSKDIVMIKPRVEEWINSMTIMNDVLTEWILCQNNWIYLESIFAAPDIQRQLPNEAKLFNQVNNSWKSIMQKVVKNPIAISVCTETDLLKTLIMNNQQLEQVLLYLEAYLESKRVVFPRFNFLANDELLEIIAQVRNPRTVQPYMNKCFEAIWRIQFKNEDDERKQLQSVVEEKYNTSTDVIAMVSPEREIVKFVSPIKATGNVEFWLSRVEKEMVNTLRALMSKAIEDYNEIPKEKWLVIVISQIIWCRDVHVVLNLKANVQESLVKLEQKCFKLTAMVRLGNLTKLQCSGVSALIIVDVHARDVVSTMVVREINSDTHFEWLKQLRYYWDNEDGCVAYSINGRWLYAFEYLGSSPRLVITPLTDRCYLCLMGALQLSLGCVLSGPTGTGKTETVKDLAKALATQCIIFNCSDGLNYKTIGRFFSGLAQSGVWCCFDEFDRVGIEVLSVIAQQLITITNAKITNANKFTFEGREIRLIRTCAVFITINPEYMGRNELPDNLQALFRPVAMMIPDYRLIAEVILYSEGFQSSKILSQKIVKMYQLCNEQLSIHKHYDFGMRAVKSVLMMAGFLRRENSMVEENLILFKALNDSNLPKFLKDDAVLFQDILSDLFPGVILPEHNYEIFLSTAKSVMESEGYQINGCFNKKLIHLLQTITIRHGIITIGPTGSGKTTILKILSNTLTELYNKKIENRYYKPVNIYHLNPKAISMNELYGQLDLLTMEWKDGLLGKIIRKAAKMEKEEFQWVVCDGPIDSVWIENLNSILDDSKILCLANSERIKLSSWVRMFFEVVDLSQASPATVSRCGVVYIDTSNVGWLAYVHSWLNKLQNVIIKSSAELKKYIKLLFETYVNEGFSFINKYCLTTIKQVEISKATMMCTILESLISDPASFDASTEISIVQKFIYQSFIFSYLWSLGSNLVDYSQIKFEDFVFDQFSDKSECSILPEMKLFDVYLNTENKKFENWNTIKQDFVYKTNTPYHELLVPTIDSIRYTHIVQRIVKMNQPVMLTGTTGKTSVANLITQDLISTGDWISSTINFSTYTNSKSTQKVLESKLIKKKRNRFGAPANKRLALFIDNVNMPIPELNGAQPPIELLRQLLDSGGMYDRDKLDWNDIENLILCTICASPGGGRNLLTPRFTRHFSVVFMPIASEITMKNIFTSILDGFLKEFPPNLANSSSEIVQASIKVYLRISEDLLPTPAKPHYIFNLRDLSKTIQGILQANFVTIPDRTHLYRLWYHETMRVYHDRLVCPKDRSYFLNLLQDVCTHYFNTPVLDFSKCTNKNPSSPPVLLFGDFMNPVSRKSRIYQEIIDIDQLKTTLIKTLTDFNMAYNKDMHIIFFMDAIEHITRIARILRSARGNALLVGVNGVGKQSLTKLSSHLNAYK</sequence>
<dbReference type="FunFam" id="1.10.8.710:FF:000004">
    <property type="entry name" value="Dynein axonemal heavy chain 6"/>
    <property type="match status" value="1"/>
</dbReference>
<dbReference type="GO" id="GO:0005524">
    <property type="term" value="F:ATP binding"/>
    <property type="evidence" value="ECO:0007669"/>
    <property type="project" value="UniProtKB-KW"/>
</dbReference>
<evidence type="ECO:0000313" key="13">
    <source>
        <dbReference type="Proteomes" id="UP000478052"/>
    </source>
</evidence>
<dbReference type="PANTHER" id="PTHR22878">
    <property type="entry name" value="DYNEIN HEAVY CHAIN 6, AXONEMAL-LIKE-RELATED"/>
    <property type="match status" value="1"/>
</dbReference>
<accession>A0A6G0YTI6</accession>
<keyword evidence="13" id="KW-1185">Reference proteome</keyword>
<keyword evidence="3" id="KW-0963">Cytoplasm</keyword>
<organism evidence="12 13">
    <name type="scientific">Aphis craccivora</name>
    <name type="common">Cowpea aphid</name>
    <dbReference type="NCBI Taxonomy" id="307492"/>
    <lineage>
        <taxon>Eukaryota</taxon>
        <taxon>Metazoa</taxon>
        <taxon>Ecdysozoa</taxon>
        <taxon>Arthropoda</taxon>
        <taxon>Hexapoda</taxon>
        <taxon>Insecta</taxon>
        <taxon>Pterygota</taxon>
        <taxon>Neoptera</taxon>
        <taxon>Paraneoptera</taxon>
        <taxon>Hemiptera</taxon>
        <taxon>Sternorrhyncha</taxon>
        <taxon>Aphidomorpha</taxon>
        <taxon>Aphidoidea</taxon>
        <taxon>Aphididae</taxon>
        <taxon>Aphidini</taxon>
        <taxon>Aphis</taxon>
        <taxon>Aphis</taxon>
    </lineage>
</organism>
<dbReference type="PANTHER" id="PTHR22878:SF68">
    <property type="entry name" value="DYNEIN HEAVY CHAIN 6, AXONEMAL-LIKE"/>
    <property type="match status" value="1"/>
</dbReference>
<dbReference type="Gene3D" id="1.10.287.2620">
    <property type="match status" value="1"/>
</dbReference>
<feature type="domain" description="AAA+ ATPase" evidence="11">
    <location>
        <begin position="1389"/>
        <end position="1502"/>
    </location>
</feature>
<evidence type="ECO:0000256" key="4">
    <source>
        <dbReference type="ARBA" id="ARBA00022701"/>
    </source>
</evidence>
<proteinExistence type="inferred from homology"/>
<evidence type="ECO:0000256" key="7">
    <source>
        <dbReference type="ARBA" id="ARBA00023017"/>
    </source>
</evidence>
<evidence type="ECO:0000256" key="10">
    <source>
        <dbReference type="ARBA" id="ARBA00023212"/>
    </source>
</evidence>
<dbReference type="Gene3D" id="3.40.50.300">
    <property type="entry name" value="P-loop containing nucleotide triphosphate hydrolases"/>
    <property type="match status" value="4"/>
</dbReference>
<comment type="subcellular location">
    <subcellularLocation>
        <location evidence="1">Cytoplasm</location>
        <location evidence="1">Cytoskeleton</location>
    </subcellularLocation>
</comment>
<reference evidence="12 13" key="1">
    <citation type="submission" date="2019-08" db="EMBL/GenBank/DDBJ databases">
        <title>Whole genome of Aphis craccivora.</title>
        <authorList>
            <person name="Voronova N.V."/>
            <person name="Shulinski R.S."/>
            <person name="Bandarenka Y.V."/>
            <person name="Zhorov D.G."/>
            <person name="Warner D."/>
        </authorList>
    </citation>
    <scope>NUCLEOTIDE SEQUENCE [LARGE SCALE GENOMIC DNA]</scope>
    <source>
        <strain evidence="12">180601</strain>
        <tissue evidence="12">Whole Body</tissue>
    </source>
</reference>
<dbReference type="SUPFAM" id="SSF52540">
    <property type="entry name" value="P-loop containing nucleoside triphosphate hydrolases"/>
    <property type="match status" value="4"/>
</dbReference>
<evidence type="ECO:0000256" key="6">
    <source>
        <dbReference type="ARBA" id="ARBA00022840"/>
    </source>
</evidence>
<dbReference type="SMART" id="SM00382">
    <property type="entry name" value="AAA"/>
    <property type="match status" value="3"/>
</dbReference>
<dbReference type="Gene3D" id="1.20.58.1120">
    <property type="match status" value="1"/>
</dbReference>
<evidence type="ECO:0000259" key="11">
    <source>
        <dbReference type="SMART" id="SM00382"/>
    </source>
</evidence>
<dbReference type="InterPro" id="IPR042228">
    <property type="entry name" value="Dynein_linker_3"/>
</dbReference>
<dbReference type="EMBL" id="VUJU01002466">
    <property type="protein sequence ID" value="KAF0761202.1"/>
    <property type="molecule type" value="Genomic_DNA"/>
</dbReference>
<dbReference type="Pfam" id="PF22597">
    <property type="entry name" value="DYN_lid"/>
    <property type="match status" value="1"/>
</dbReference>
<dbReference type="FunFam" id="1.20.920.30:FF:000002">
    <property type="entry name" value="Dynein axonemal heavy chain 3"/>
    <property type="match status" value="1"/>
</dbReference>
<gene>
    <name evidence="12" type="ORF">FWK35_00017243</name>
</gene>
<comment type="caution">
    <text evidence="12">The sequence shown here is derived from an EMBL/GenBank/DDBJ whole genome shotgun (WGS) entry which is preliminary data.</text>
</comment>
<dbReference type="Pfam" id="PF12774">
    <property type="entry name" value="AAA_6"/>
    <property type="match status" value="1"/>
</dbReference>
<name>A0A6G0YTI6_APHCR</name>
<dbReference type="GO" id="GO:0005874">
    <property type="term" value="C:microtubule"/>
    <property type="evidence" value="ECO:0007669"/>
    <property type="project" value="UniProtKB-KW"/>
</dbReference>
<dbReference type="Gene3D" id="3.20.180.20">
    <property type="entry name" value="Dynein heavy chain, N-terminal domain 2"/>
    <property type="match status" value="1"/>
</dbReference>
<protein>
    <recommendedName>
        <fullName evidence="11">AAA+ ATPase domain-containing protein</fullName>
    </recommendedName>
</protein>
<feature type="domain" description="AAA+ ATPase" evidence="11">
    <location>
        <begin position="2016"/>
        <end position="2162"/>
    </location>
</feature>
<dbReference type="InterPro" id="IPR035699">
    <property type="entry name" value="AAA_6"/>
</dbReference>
<dbReference type="InterPro" id="IPR043157">
    <property type="entry name" value="Dynein_AAA1S"/>
</dbReference>
<comment type="similarity">
    <text evidence="2">Belongs to the dynein heavy chain family.</text>
</comment>
<keyword evidence="9" id="KW-0505">Motor protein</keyword>
<dbReference type="GO" id="GO:0030286">
    <property type="term" value="C:dynein complex"/>
    <property type="evidence" value="ECO:0007669"/>
    <property type="project" value="UniProtKB-KW"/>
</dbReference>
<evidence type="ECO:0000313" key="12">
    <source>
        <dbReference type="EMBL" id="KAF0761202.1"/>
    </source>
</evidence>
<dbReference type="OrthoDB" id="6606719at2759"/>
<evidence type="ECO:0000256" key="5">
    <source>
        <dbReference type="ARBA" id="ARBA00022741"/>
    </source>
</evidence>
<evidence type="ECO:0000256" key="2">
    <source>
        <dbReference type="ARBA" id="ARBA00008887"/>
    </source>
</evidence>
<dbReference type="InterPro" id="IPR027417">
    <property type="entry name" value="P-loop_NTPase"/>
</dbReference>
<keyword evidence="7" id="KW-0243">Dynein</keyword>
<dbReference type="InterPro" id="IPR042222">
    <property type="entry name" value="Dynein_2_N"/>
</dbReference>
<keyword evidence="6" id="KW-0067">ATP-binding</keyword>
<dbReference type="InterPro" id="IPR054354">
    <property type="entry name" value="DYNC2H1-like_lid"/>
</dbReference>
<dbReference type="Pfam" id="PF12775">
    <property type="entry name" value="AAA_7"/>
    <property type="match status" value="1"/>
</dbReference>
<dbReference type="Gene3D" id="1.20.140.100">
    <property type="entry name" value="Dynein heavy chain, N-terminal domain 2"/>
    <property type="match status" value="1"/>
</dbReference>
<feature type="domain" description="AAA+ ATPase" evidence="11">
    <location>
        <begin position="1671"/>
        <end position="1811"/>
    </location>
</feature>
<dbReference type="InterPro" id="IPR003593">
    <property type="entry name" value="AAA+_ATPase"/>
</dbReference>
<dbReference type="InterPro" id="IPR013602">
    <property type="entry name" value="Dynein_heavy_linker"/>
</dbReference>
<evidence type="ECO:0000256" key="8">
    <source>
        <dbReference type="ARBA" id="ARBA00023054"/>
    </source>
</evidence>
<dbReference type="Pfam" id="PF17852">
    <property type="entry name" value="Dynein_AAA_lid"/>
    <property type="match status" value="1"/>
</dbReference>
<evidence type="ECO:0000256" key="9">
    <source>
        <dbReference type="ARBA" id="ARBA00023175"/>
    </source>
</evidence>
<keyword evidence="5" id="KW-0547">Nucleotide-binding</keyword>
<dbReference type="Gene3D" id="1.20.920.30">
    <property type="match status" value="1"/>
</dbReference>
<keyword evidence="4" id="KW-0493">Microtubule</keyword>
<dbReference type="Pfam" id="PF12780">
    <property type="entry name" value="AAA_8"/>
    <property type="match status" value="1"/>
</dbReference>
<dbReference type="FunFam" id="3.40.50.300:FF:000063">
    <property type="entry name" value="dynein heavy chain 6, axonemal"/>
    <property type="match status" value="1"/>
</dbReference>
<keyword evidence="8" id="KW-0175">Coiled coil</keyword>
<evidence type="ECO:0000256" key="3">
    <source>
        <dbReference type="ARBA" id="ARBA00022490"/>
    </source>
</evidence>